<dbReference type="PATRIC" id="fig|1122241.3.peg.3268"/>
<proteinExistence type="predicted"/>
<sequence>MRVILSSGKIITGECLKYGWNGEESLMIRDADNISSLVWVPLKDAAKIEFRDLMAVREKANERVEIEKNRKILNSIADGYGDEVYGKAR</sequence>
<comment type="caution">
    <text evidence="1">The sequence shown here is derived from an EMBL/GenBank/DDBJ whole genome shotgun (WGS) entry which is preliminary data.</text>
</comment>
<protein>
    <submittedName>
        <fullName evidence="1">Uncharacterized protein</fullName>
    </submittedName>
</protein>
<dbReference type="Proteomes" id="UP000075670">
    <property type="component" value="Unassembled WGS sequence"/>
</dbReference>
<evidence type="ECO:0000313" key="2">
    <source>
        <dbReference type="Proteomes" id="UP000075670"/>
    </source>
</evidence>
<dbReference type="AlphaFoldDB" id="A0A151AS63"/>
<reference evidence="1 2" key="1">
    <citation type="submission" date="2016-02" db="EMBL/GenBank/DDBJ databases">
        <title>Genome sequence of Moorella mulderi DSM 14980.</title>
        <authorList>
            <person name="Poehlein A."/>
            <person name="Daniel R."/>
        </authorList>
    </citation>
    <scope>NUCLEOTIDE SEQUENCE [LARGE SCALE GENOMIC DNA]</scope>
    <source>
        <strain evidence="1 2">DSM 14980</strain>
    </source>
</reference>
<keyword evidence="2" id="KW-1185">Reference proteome</keyword>
<name>A0A151AS63_9FIRM</name>
<dbReference type="EMBL" id="LTBC01000036">
    <property type="protein sequence ID" value="KYH30488.1"/>
    <property type="molecule type" value="Genomic_DNA"/>
</dbReference>
<organism evidence="1 2">
    <name type="scientific">Moorella mulderi DSM 14980</name>
    <dbReference type="NCBI Taxonomy" id="1122241"/>
    <lineage>
        <taxon>Bacteria</taxon>
        <taxon>Bacillati</taxon>
        <taxon>Bacillota</taxon>
        <taxon>Clostridia</taxon>
        <taxon>Neomoorellales</taxon>
        <taxon>Neomoorellaceae</taxon>
        <taxon>Neomoorella</taxon>
    </lineage>
</organism>
<evidence type="ECO:0000313" key="1">
    <source>
        <dbReference type="EMBL" id="KYH30488.1"/>
    </source>
</evidence>
<accession>A0A151AS63</accession>
<gene>
    <name evidence="1" type="ORF">MOMUL_30620</name>
</gene>